<name>A0A1Z4LIV0_9CYAN</name>
<dbReference type="PANTHER" id="PTHR43861">
    <property type="entry name" value="TRANS-ACONITATE 2-METHYLTRANSFERASE-RELATED"/>
    <property type="match status" value="1"/>
</dbReference>
<evidence type="ECO:0000313" key="3">
    <source>
        <dbReference type="Proteomes" id="UP000218418"/>
    </source>
</evidence>
<dbReference type="GO" id="GO:0032259">
    <property type="term" value="P:methylation"/>
    <property type="evidence" value="ECO:0007669"/>
    <property type="project" value="UniProtKB-KW"/>
</dbReference>
<keyword evidence="1" id="KW-0175">Coiled coil</keyword>
<keyword evidence="3" id="KW-1185">Reference proteome</keyword>
<organism evidence="2 3">
    <name type="scientific">Calothrix parasitica NIES-267</name>
    <dbReference type="NCBI Taxonomy" id="1973488"/>
    <lineage>
        <taxon>Bacteria</taxon>
        <taxon>Bacillati</taxon>
        <taxon>Cyanobacteriota</taxon>
        <taxon>Cyanophyceae</taxon>
        <taxon>Nostocales</taxon>
        <taxon>Calotrichaceae</taxon>
        <taxon>Calothrix</taxon>
    </lineage>
</organism>
<dbReference type="Gene3D" id="3.40.50.150">
    <property type="entry name" value="Vaccinia Virus protein VP39"/>
    <property type="match status" value="1"/>
</dbReference>
<keyword evidence="2" id="KW-0489">Methyltransferase</keyword>
<evidence type="ECO:0000313" key="2">
    <source>
        <dbReference type="EMBL" id="BAY81018.1"/>
    </source>
</evidence>
<feature type="coiled-coil region" evidence="1">
    <location>
        <begin position="245"/>
        <end position="356"/>
    </location>
</feature>
<protein>
    <submittedName>
        <fullName evidence="2">Type 11 methyltransferase</fullName>
    </submittedName>
</protein>
<accession>A0A1Z4LIV0</accession>
<dbReference type="GO" id="GO:0008168">
    <property type="term" value="F:methyltransferase activity"/>
    <property type="evidence" value="ECO:0007669"/>
    <property type="project" value="UniProtKB-KW"/>
</dbReference>
<dbReference type="Pfam" id="PF13489">
    <property type="entry name" value="Methyltransf_23"/>
    <property type="match status" value="1"/>
</dbReference>
<dbReference type="AlphaFoldDB" id="A0A1Z4LIV0"/>
<dbReference type="SUPFAM" id="SSF53335">
    <property type="entry name" value="S-adenosyl-L-methionine-dependent methyltransferases"/>
    <property type="match status" value="1"/>
</dbReference>
<keyword evidence="2" id="KW-0808">Transferase</keyword>
<dbReference type="CDD" id="cd02440">
    <property type="entry name" value="AdoMet_MTases"/>
    <property type="match status" value="1"/>
</dbReference>
<proteinExistence type="predicted"/>
<sequence length="405" mass="47417">MNADWEKDYPLLSDLSEKDLDENSSLKKMLCLIEENKRVIDFGCATGYFARLLSERGCEVTGVEVNPKAAKVAQKYCKQVIVADLDFISLNEHFSEQISDEKFDVAIFGDILEHLRNPWKILEETRKLLKPQGYVIASIPNIAHGAIRLALLQGNFQYQTLGILDNTHLRFFTRKTVEHLFEDTGYLIDAIESTKLAIYSNSDLIPAIEKQNFDANITQEIEQDKDADTLQFVIRAYPLSLKNQCANLRKQHREAVKQLSDYETEFDNLRLELQQSNIQLENKNADFEKTMALLQHTENELKEEQSNLSKIEIEFQKLKNELEDNQVELEKIQIQLKQKQSQFDQQKNQLQQIQQQWEDNQIQLQQAHGGWEHCQQIIRAMETSKFWKLREAWFKFKHYFALKVK</sequence>
<dbReference type="Proteomes" id="UP000218418">
    <property type="component" value="Chromosome"/>
</dbReference>
<dbReference type="InterPro" id="IPR029063">
    <property type="entry name" value="SAM-dependent_MTases_sf"/>
</dbReference>
<gene>
    <name evidence="2" type="ORF">NIES267_04830</name>
</gene>
<evidence type="ECO:0000256" key="1">
    <source>
        <dbReference type="SAM" id="Coils"/>
    </source>
</evidence>
<reference evidence="2 3" key="1">
    <citation type="submission" date="2017-06" db="EMBL/GenBank/DDBJ databases">
        <title>Genome sequencing of cyanobaciteial culture collection at National Institute for Environmental Studies (NIES).</title>
        <authorList>
            <person name="Hirose Y."/>
            <person name="Shimura Y."/>
            <person name="Fujisawa T."/>
            <person name="Nakamura Y."/>
            <person name="Kawachi M."/>
        </authorList>
    </citation>
    <scope>NUCLEOTIDE SEQUENCE [LARGE SCALE GENOMIC DNA]</scope>
    <source>
        <strain evidence="2 3">NIES-267</strain>
    </source>
</reference>
<dbReference type="EMBL" id="AP018227">
    <property type="protein sequence ID" value="BAY81018.1"/>
    <property type="molecule type" value="Genomic_DNA"/>
</dbReference>